<evidence type="ECO:0000313" key="2">
    <source>
        <dbReference type="EMBL" id="CDO77660.1"/>
    </source>
</evidence>
<dbReference type="OrthoDB" id="3236156at2759"/>
<proteinExistence type="predicted"/>
<dbReference type="GO" id="GO:0005783">
    <property type="term" value="C:endoplasmic reticulum"/>
    <property type="evidence" value="ECO:0007669"/>
    <property type="project" value="TreeGrafter"/>
</dbReference>
<dbReference type="HOGENOM" id="CLU_006824_0_0_1"/>
<organism evidence="2 3">
    <name type="scientific">Pycnoporus cinnabarinus</name>
    <name type="common">Cinnabar-red polypore</name>
    <name type="synonym">Trametes cinnabarina</name>
    <dbReference type="NCBI Taxonomy" id="5643"/>
    <lineage>
        <taxon>Eukaryota</taxon>
        <taxon>Fungi</taxon>
        <taxon>Dikarya</taxon>
        <taxon>Basidiomycota</taxon>
        <taxon>Agaricomycotina</taxon>
        <taxon>Agaricomycetes</taxon>
        <taxon>Polyporales</taxon>
        <taxon>Polyporaceae</taxon>
        <taxon>Trametes</taxon>
    </lineage>
</organism>
<dbReference type="PANTHER" id="PTHR47372">
    <property type="entry name" value="DAUER UP-REGULATED-RELATED"/>
    <property type="match status" value="1"/>
</dbReference>
<feature type="compositionally biased region" description="Basic and acidic residues" evidence="1">
    <location>
        <begin position="478"/>
        <end position="488"/>
    </location>
</feature>
<feature type="compositionally biased region" description="Acidic residues" evidence="1">
    <location>
        <begin position="1249"/>
        <end position="1264"/>
    </location>
</feature>
<dbReference type="EMBL" id="CCBP010000462">
    <property type="protein sequence ID" value="CDO77660.1"/>
    <property type="molecule type" value="Genomic_DNA"/>
</dbReference>
<feature type="region of interest" description="Disordered" evidence="1">
    <location>
        <begin position="466"/>
        <end position="500"/>
    </location>
</feature>
<feature type="compositionally biased region" description="Basic and acidic residues" evidence="1">
    <location>
        <begin position="1"/>
        <end position="18"/>
    </location>
</feature>
<keyword evidence="3" id="KW-1185">Reference proteome</keyword>
<dbReference type="STRING" id="5643.A0A060STD5"/>
<dbReference type="GO" id="GO:0005635">
    <property type="term" value="C:nuclear envelope"/>
    <property type="evidence" value="ECO:0007669"/>
    <property type="project" value="TreeGrafter"/>
</dbReference>
<protein>
    <submittedName>
        <fullName evidence="2">Uncharacterized protein</fullName>
    </submittedName>
</protein>
<evidence type="ECO:0000256" key="1">
    <source>
        <dbReference type="SAM" id="MobiDB-lite"/>
    </source>
</evidence>
<sequence>MWASRRGQDKENRSHPPAEAHVVPEVNAFADAELELVKRNLRNSRQRENRLRNKNKELKGQLDQDAERSRVRLAQLEMHNSELHAAALSSQRVAEQWEVEAHRATLSTAASIRNADTEIRIAKEAARRHAMAEVEAVHSHAAELLDATRRDAAKEIQAARALAEEMAANYIHDAEARAQYLIVSVQHATTRDIDLAREECQRQALEWMRQVEEHARTLLREAQDRADTDIQSAKDQAAELVRTAQERAAISVREAQECAQMRIQAVLECTASETCKVEERAASKTREAEERAAGLMETHHREVRLQAAALIEGARAEAHANVLTAVAHAEALANERIRIAEEKAAELLLEVLHQSARDVRVVEAQAAAAKEQAAKGVRKAMETVEMRAQKAEEGREQAMAMVTRIEEQLQWAFKLARDDLEAAQAMAASNQYAMEELRADCKTRLQDVTHFSESLQERIKDLQRQKDALRQKVARSTRQREQAVEKARSTSSKQGQPTLKLKEKGVIPESIRTLARDLIALGVKVSQVKSTITTIAGAAGLAVEGSISDRSVARAMGEGYLAAMMQVVEEVENADSITLSSDGTGIKNIQHDAHHMEIIRGDQHERRTLGVTTAPNHTSETQLNGWVSLASTFYDIYNASPHGQENPTDQRTFATKITGMLTDHAEDQKKLVRLIQEWKKGCDRELRGEKAHAELPITELLLIVAEETTAAIEREGGATAWDQLTPEGLEARNVEIAHAVIVRIGEDAYAKLSESDRGLADLFIHAGCCMHKELNTVKGGYTHLEQFWKDAGLDGPVLLMNRDNDAAARAGGVAGKNAKAKSCGGAIKLTDLAGALFRHKDDKKGQQNAFRYYFEDAIGELFTFPDTSNTRFGSNGDAATTMITYLPLMIDFLEQIRDRKISGRWNHLEQNVYRGLQDHATLTELCVLSLYSQAISHPYMREVRGPDHPNHLDLGPLHDRIRQHIACLINDPDLLLGTEATHVSGTLDGSAWDSPAAFNAVHKLIPTLPHIRGALVAFLKGALVTWERFASEFAPGGAIEQLTKVQRDRIYMAATNDANEGLLGACRVDSRVDTNISMPQWNARKMYKMNGTKTYMAGLNEVTLKFLRQKWREYNGSGTEKTRRLSLAKAAADAATQRREKKANTARKKQRRQQRLRELQPILDLNELTSEKLLMESVRQQLSWHREWVDTGPRGEKAIPPTSKLSRKDSMLAALRDAVQRYNTTPELQGRVTRAMCTYDEAKAHHADDEVEDEEEEEESEEDG</sequence>
<comment type="caution">
    <text evidence="2">The sequence shown here is derived from an EMBL/GenBank/DDBJ whole genome shotgun (WGS) entry which is preliminary data.</text>
</comment>
<name>A0A060STD5_PYCCI</name>
<dbReference type="GO" id="GO:0005886">
    <property type="term" value="C:plasma membrane"/>
    <property type="evidence" value="ECO:0007669"/>
    <property type="project" value="TreeGrafter"/>
</dbReference>
<dbReference type="Proteomes" id="UP000029665">
    <property type="component" value="Unassembled WGS sequence"/>
</dbReference>
<feature type="region of interest" description="Disordered" evidence="1">
    <location>
        <begin position="1240"/>
        <end position="1264"/>
    </location>
</feature>
<dbReference type="OMA" id="ETHHREV"/>
<feature type="compositionally biased region" description="Basic residues" evidence="1">
    <location>
        <begin position="1139"/>
        <end position="1154"/>
    </location>
</feature>
<gene>
    <name evidence="2" type="ORF">BN946_scf184969.g11</name>
</gene>
<dbReference type="AlphaFoldDB" id="A0A060STD5"/>
<feature type="region of interest" description="Disordered" evidence="1">
    <location>
        <begin position="45"/>
        <end position="66"/>
    </location>
</feature>
<feature type="region of interest" description="Disordered" evidence="1">
    <location>
        <begin position="1134"/>
        <end position="1155"/>
    </location>
</feature>
<reference evidence="2" key="1">
    <citation type="submission" date="2014-01" db="EMBL/GenBank/DDBJ databases">
        <title>The genome of the white-rot fungus Pycnoporus cinnabarinus: a basidiomycete model with a versatile arsenal for lignocellulosic biomass breakdown.</title>
        <authorList>
            <person name="Levasseur A."/>
            <person name="Lomascolo A."/>
            <person name="Ruiz-Duenas F.J."/>
            <person name="Uzan E."/>
            <person name="Piumi F."/>
            <person name="Kues U."/>
            <person name="Ram A.F.J."/>
            <person name="Murat C."/>
            <person name="Haon M."/>
            <person name="Benoit I."/>
            <person name="Arfi Y."/>
            <person name="Chevret D."/>
            <person name="Drula E."/>
            <person name="Kwon M.J."/>
            <person name="Gouret P."/>
            <person name="Lesage-Meessen L."/>
            <person name="Lombard V."/>
            <person name="Mariette J."/>
            <person name="Noirot C."/>
            <person name="Park J."/>
            <person name="Patyshakuliyeva A."/>
            <person name="Wieneger R.A.B."/>
            <person name="Wosten H.A.B."/>
            <person name="Martin F."/>
            <person name="Coutinho P.M."/>
            <person name="de Vries R."/>
            <person name="Martinez A.T."/>
            <person name="Klopp C."/>
            <person name="Pontarotti P."/>
            <person name="Henrissat B."/>
            <person name="Record E."/>
        </authorList>
    </citation>
    <scope>NUCLEOTIDE SEQUENCE [LARGE SCALE GENOMIC DNA]</scope>
    <source>
        <strain evidence="2">BRFM137</strain>
    </source>
</reference>
<accession>A0A060STD5</accession>
<evidence type="ECO:0000313" key="3">
    <source>
        <dbReference type="Proteomes" id="UP000029665"/>
    </source>
</evidence>
<dbReference type="PANTHER" id="PTHR47372:SF11">
    <property type="entry name" value="RE19971P"/>
    <property type="match status" value="1"/>
</dbReference>
<feature type="region of interest" description="Disordered" evidence="1">
    <location>
        <begin position="1"/>
        <end position="24"/>
    </location>
</feature>